<dbReference type="InterPro" id="IPR011545">
    <property type="entry name" value="DEAD/DEAH_box_helicase_dom"/>
</dbReference>
<dbReference type="InterPro" id="IPR001650">
    <property type="entry name" value="Helicase_C-like"/>
</dbReference>
<feature type="compositionally biased region" description="Basic residues" evidence="3">
    <location>
        <begin position="1401"/>
        <end position="1411"/>
    </location>
</feature>
<feature type="compositionally biased region" description="Basic and acidic residues" evidence="3">
    <location>
        <begin position="1360"/>
        <end position="1376"/>
    </location>
</feature>
<comment type="caution">
    <text evidence="6">The sequence shown here is derived from an EMBL/GenBank/DDBJ whole genome shotgun (WGS) entry which is preliminary data.</text>
</comment>
<feature type="region of interest" description="Disordered" evidence="3">
    <location>
        <begin position="232"/>
        <end position="255"/>
    </location>
</feature>
<keyword evidence="6" id="KW-0347">Helicase</keyword>
<evidence type="ECO:0000259" key="5">
    <source>
        <dbReference type="PROSITE" id="PS51194"/>
    </source>
</evidence>
<dbReference type="SMART" id="SM00490">
    <property type="entry name" value="HELICc"/>
    <property type="match status" value="1"/>
</dbReference>
<dbReference type="GO" id="GO:0003676">
    <property type="term" value="F:nucleic acid binding"/>
    <property type="evidence" value="ECO:0007669"/>
    <property type="project" value="InterPro"/>
</dbReference>
<dbReference type="InterPro" id="IPR014001">
    <property type="entry name" value="Helicase_ATP-bd"/>
</dbReference>
<dbReference type="InterPro" id="IPR018973">
    <property type="entry name" value="MZB"/>
</dbReference>
<keyword evidence="7" id="KW-1185">Reference proteome</keyword>
<gene>
    <name evidence="6" type="ORF">IV203_000098</name>
</gene>
<dbReference type="PROSITE" id="PS51192">
    <property type="entry name" value="HELICASE_ATP_BIND_1"/>
    <property type="match status" value="1"/>
</dbReference>
<evidence type="ECO:0000313" key="6">
    <source>
        <dbReference type="EMBL" id="KAG7355412.1"/>
    </source>
</evidence>
<evidence type="ECO:0000256" key="2">
    <source>
        <dbReference type="ARBA" id="ARBA00022840"/>
    </source>
</evidence>
<dbReference type="EMBL" id="JAGRRH010000015">
    <property type="protein sequence ID" value="KAG7355412.1"/>
    <property type="molecule type" value="Genomic_DNA"/>
</dbReference>
<feature type="region of interest" description="Disordered" evidence="3">
    <location>
        <begin position="300"/>
        <end position="325"/>
    </location>
</feature>
<dbReference type="Pfam" id="PF00270">
    <property type="entry name" value="DEAD"/>
    <property type="match status" value="1"/>
</dbReference>
<dbReference type="OrthoDB" id="18781at2759"/>
<feature type="domain" description="Helicase ATP-binding" evidence="4">
    <location>
        <begin position="446"/>
        <end position="638"/>
    </location>
</feature>
<organism evidence="6 7">
    <name type="scientific">Nitzschia inconspicua</name>
    <dbReference type="NCBI Taxonomy" id="303405"/>
    <lineage>
        <taxon>Eukaryota</taxon>
        <taxon>Sar</taxon>
        <taxon>Stramenopiles</taxon>
        <taxon>Ochrophyta</taxon>
        <taxon>Bacillariophyta</taxon>
        <taxon>Bacillariophyceae</taxon>
        <taxon>Bacillariophycidae</taxon>
        <taxon>Bacillariales</taxon>
        <taxon>Bacillariaceae</taxon>
        <taxon>Nitzschia</taxon>
    </lineage>
</organism>
<dbReference type="GO" id="GO:0036297">
    <property type="term" value="P:interstrand cross-link repair"/>
    <property type="evidence" value="ECO:0007669"/>
    <property type="project" value="TreeGrafter"/>
</dbReference>
<dbReference type="PANTHER" id="PTHR47957:SF3">
    <property type="entry name" value="ATP-DEPENDENT HELICASE HRQ1"/>
    <property type="match status" value="1"/>
</dbReference>
<feature type="domain" description="Helicase C-terminal" evidence="5">
    <location>
        <begin position="777"/>
        <end position="934"/>
    </location>
</feature>
<proteinExistence type="predicted"/>
<dbReference type="GO" id="GO:0043138">
    <property type="term" value="F:3'-5' DNA helicase activity"/>
    <property type="evidence" value="ECO:0007669"/>
    <property type="project" value="TreeGrafter"/>
</dbReference>
<dbReference type="SMART" id="SM00487">
    <property type="entry name" value="DEXDc"/>
    <property type="match status" value="1"/>
</dbReference>
<feature type="compositionally biased region" description="Basic and acidic residues" evidence="3">
    <location>
        <begin position="301"/>
        <end position="313"/>
    </location>
</feature>
<evidence type="ECO:0000256" key="1">
    <source>
        <dbReference type="ARBA" id="ARBA00022741"/>
    </source>
</evidence>
<dbReference type="PROSITE" id="PS51194">
    <property type="entry name" value="HELICASE_CTER"/>
    <property type="match status" value="1"/>
</dbReference>
<protein>
    <submittedName>
        <fullName evidence="6">DEAD/DEAH box helicase domain protein</fullName>
    </submittedName>
</protein>
<dbReference type="GO" id="GO:0006289">
    <property type="term" value="P:nucleotide-excision repair"/>
    <property type="evidence" value="ECO:0007669"/>
    <property type="project" value="TreeGrafter"/>
</dbReference>
<feature type="region of interest" description="Disordered" evidence="3">
    <location>
        <begin position="1"/>
        <end position="26"/>
    </location>
</feature>
<evidence type="ECO:0000259" key="4">
    <source>
        <dbReference type="PROSITE" id="PS51192"/>
    </source>
</evidence>
<feature type="compositionally biased region" description="Basic and acidic residues" evidence="3">
    <location>
        <begin position="1412"/>
        <end position="1421"/>
    </location>
</feature>
<dbReference type="Proteomes" id="UP000693970">
    <property type="component" value="Unassembled WGS sequence"/>
</dbReference>
<dbReference type="CDD" id="cd17923">
    <property type="entry name" value="DEXHc_Hrq1-like"/>
    <property type="match status" value="1"/>
</dbReference>
<reference evidence="6" key="1">
    <citation type="journal article" date="2021" name="Sci. Rep.">
        <title>Diploid genomic architecture of Nitzschia inconspicua, an elite biomass production diatom.</title>
        <authorList>
            <person name="Oliver A."/>
            <person name="Podell S."/>
            <person name="Pinowska A."/>
            <person name="Traller J.C."/>
            <person name="Smith S.R."/>
            <person name="McClure R."/>
            <person name="Beliaev A."/>
            <person name="Bohutskyi P."/>
            <person name="Hill E.A."/>
            <person name="Rabines A."/>
            <person name="Zheng H."/>
            <person name="Allen L.Z."/>
            <person name="Kuo A."/>
            <person name="Grigoriev I.V."/>
            <person name="Allen A.E."/>
            <person name="Hazlebeck D."/>
            <person name="Allen E.E."/>
        </authorList>
    </citation>
    <scope>NUCLEOTIDE SEQUENCE</scope>
    <source>
        <strain evidence="6">Hildebrandi</strain>
    </source>
</reference>
<keyword evidence="1" id="KW-0547">Nucleotide-binding</keyword>
<evidence type="ECO:0000256" key="3">
    <source>
        <dbReference type="SAM" id="MobiDB-lite"/>
    </source>
</evidence>
<evidence type="ECO:0000313" key="7">
    <source>
        <dbReference type="Proteomes" id="UP000693970"/>
    </source>
</evidence>
<keyword evidence="2" id="KW-0067">ATP-binding</keyword>
<dbReference type="CDD" id="cd18797">
    <property type="entry name" value="SF2_C_Hrq"/>
    <property type="match status" value="1"/>
</dbReference>
<dbReference type="GO" id="GO:0005634">
    <property type="term" value="C:nucleus"/>
    <property type="evidence" value="ECO:0007669"/>
    <property type="project" value="TreeGrafter"/>
</dbReference>
<feature type="region of interest" description="Disordered" evidence="3">
    <location>
        <begin position="1360"/>
        <end position="1449"/>
    </location>
</feature>
<keyword evidence="6" id="KW-0378">Hydrolase</keyword>
<dbReference type="Pfam" id="PF09369">
    <property type="entry name" value="MZB"/>
    <property type="match status" value="1"/>
</dbReference>
<reference evidence="6" key="2">
    <citation type="submission" date="2021-04" db="EMBL/GenBank/DDBJ databases">
        <authorList>
            <person name="Podell S."/>
        </authorList>
    </citation>
    <scope>NUCLEOTIDE SEQUENCE</scope>
    <source>
        <strain evidence="6">Hildebrandi</strain>
    </source>
</reference>
<accession>A0A9K3L4P1</accession>
<feature type="region of interest" description="Disordered" evidence="3">
    <location>
        <begin position="353"/>
        <end position="372"/>
    </location>
</feature>
<dbReference type="PANTHER" id="PTHR47957">
    <property type="entry name" value="ATP-DEPENDENT HELICASE HRQ1"/>
    <property type="match status" value="1"/>
</dbReference>
<name>A0A9K3L4P1_9STRA</name>
<dbReference type="GO" id="GO:0005524">
    <property type="term" value="F:ATP binding"/>
    <property type="evidence" value="ECO:0007669"/>
    <property type="project" value="UniProtKB-KW"/>
</dbReference>
<dbReference type="Pfam" id="PF00271">
    <property type="entry name" value="Helicase_C"/>
    <property type="match status" value="1"/>
</dbReference>
<feature type="region of interest" description="Disordered" evidence="3">
    <location>
        <begin position="126"/>
        <end position="154"/>
    </location>
</feature>
<feature type="compositionally biased region" description="Low complexity" evidence="3">
    <location>
        <begin position="130"/>
        <end position="145"/>
    </location>
</feature>
<sequence>MSFPPPRTDSDGDDHPSSLFPTTTIGDSVGTNFVSNNEDKKKTCCDNNSNSNKVVVAVESLVASLSLLDPLLQFLTRATGQTAVPLERLHQTIPIQLSQKIPWHHFEALVQHGIIHVRAKRNDGTKKKPNNIIIIDNNNNNNNNRRVNDTDDTDTDTTNISLWRNELKVQWNQEDKHSSGSFPDKSWEFFIGFPPTGQQQQEQDINEDNRKLCGSTKAAAKRRLAALKKRFKKDGQKHPQQQQQHCKTNHLETPPSDITMLMRSERNYDNEENNDIRVVTPAAAPMAASKDWSVATNTIRHQSDEKTAKKIEEQQQQEEEGTTDMKRQAMKAIQDLLGLTVCNDDDVGGGGGGGGGVGGECNSRDDSSSAANTRSTLLDTIVPSTILPKQLSYAGSQPAQNAEFDDKFTGSWNDVSLHPSLKDAFLGKDHNIIPRRRLYNHQAMAISSALNDQHTLVCTGTGSGKSLCFWIPIFQRAMEFQQKSIVIFPTKALAQDQLVKLQTILEKNPTLTDQFNIRAATLDGDTPHGQRSLIAETCSIILTNPDTLHASILPNWKSLYKDLLKDLKYVVVDEAHMYQGVFGAHVAMILARLYRLHCCCCCRQSKTRQRHTEDSERSTASSSSSSSKLVFLSCSATLAHPEHHFRLLCCIPSTEPVTVLTKDSSPKAAKHFFVWNPPLLDTDGKSLGYVEWPKRKNKSQRIEQKKQHRHKGCHQQDQVPHCSIQDRHAQLAQHEQEQHGTCDVVEIAQDFLEENEKSLRIRNEIRRRHSADETALLLARAVMKGVRCIAFCKTRCLVEWVYERCISTLKQCPDSKDLISKVDSYRGGYTKMKRREIEEKLFNNQLLGVVGTSALELGVDIGGVEMTLHCGFPSDHASLMQQAGRAGRGVTVRPSLVICVCFNSPVDQHLWRHPSSLLQRGLSAPLCMPIYPGLVQGHLLCAGQEFPLTGKVNVTAIQSVESPPDPALLPDEALFGSHDVFSEALEVCLTQGKLSRETLPIWGDSGCVSVYKTHPSINNPWKQVSIRSIECVNYDIVDLSHPLQANRTDGGHNEAAILDNIPYSRVFYHAFPGAIITHRGRRYKIVSMTRPPAFGAMCGRTMTLGAYAKPSTQRYFTRPLSNMHITVVKQMERIEILGGSKETEPTEGSCPIPFSSSGDGLDVSEGSFAGCGVLTLKRTVHGYKKLSLVTREELSRLELALPDMEFDTFGFWLDCDAGGIGRAMTPQDFGYGVHALSHAICNVAPLFVPCVMNDVQCDHSFYSPTRIAIFDSRAGGSGICAELWKFVFRPRGVLHAALELLEHCPSCSEDRGYVGGCPACIQAGECIKFNDFLCKRSALTIGRHLLKRMEQTELYQANMMKKERDDADDNGREGKHGERRKRSGGSDCLAGSLSSSSSSSPRRKRRQRQLRAAKDHLEGAQRRQTVVGRPSWPMDPSGDGPSRYEQQEA</sequence>